<dbReference type="Proteomes" id="UP000033423">
    <property type="component" value="Unassembled WGS sequence"/>
</dbReference>
<accession>A0A0F3GQX6</accession>
<protein>
    <submittedName>
        <fullName evidence="1">Uncharacterized protein</fullName>
    </submittedName>
</protein>
<keyword evidence="2" id="KW-1185">Reference proteome</keyword>
<dbReference type="AlphaFoldDB" id="A0A0F3GQX6"/>
<comment type="caution">
    <text evidence="1">The sequence shown here is derived from an EMBL/GenBank/DDBJ whole genome shotgun (WGS) entry which is preliminary data.</text>
</comment>
<gene>
    <name evidence="1" type="ORF">MBAV_003452</name>
</gene>
<dbReference type="EMBL" id="LACI01001505">
    <property type="protein sequence ID" value="KJU84354.1"/>
    <property type="molecule type" value="Genomic_DNA"/>
</dbReference>
<evidence type="ECO:0000313" key="2">
    <source>
        <dbReference type="Proteomes" id="UP000033423"/>
    </source>
</evidence>
<name>A0A0F3GQX6_9BACT</name>
<sequence>MNTFQDKGERVVFLEDTVRRLIKERGEWQNKAYRLEDKLDALSTDTPDHAETSERFISQLGEIIMPMVHEMKNKLNLTGNVAKKISQSIGQEESIIDVN</sequence>
<evidence type="ECO:0000313" key="1">
    <source>
        <dbReference type="EMBL" id="KJU84354.1"/>
    </source>
</evidence>
<proteinExistence type="predicted"/>
<organism evidence="1 2">
    <name type="scientific">Candidatus Magnetobacterium bavaricum</name>
    <dbReference type="NCBI Taxonomy" id="29290"/>
    <lineage>
        <taxon>Bacteria</taxon>
        <taxon>Pseudomonadati</taxon>
        <taxon>Nitrospirota</taxon>
        <taxon>Thermodesulfovibrionia</taxon>
        <taxon>Thermodesulfovibrionales</taxon>
        <taxon>Candidatus Magnetobacteriaceae</taxon>
        <taxon>Candidatus Magnetobacterium</taxon>
    </lineage>
</organism>
<reference evidence="1 2" key="1">
    <citation type="submission" date="2015-02" db="EMBL/GenBank/DDBJ databases">
        <title>Single-cell genomics of uncultivated deep-branching MTB reveals a conserved set of magnetosome genes.</title>
        <authorList>
            <person name="Kolinko S."/>
            <person name="Richter M."/>
            <person name="Glockner F.O."/>
            <person name="Brachmann A."/>
            <person name="Schuler D."/>
        </authorList>
    </citation>
    <scope>NUCLEOTIDE SEQUENCE [LARGE SCALE GENOMIC DNA]</scope>
    <source>
        <strain evidence="1">TM-1</strain>
    </source>
</reference>
<feature type="non-terminal residue" evidence="1">
    <location>
        <position position="99"/>
    </location>
</feature>